<dbReference type="RefSeq" id="WP_160797661.1">
    <property type="nucleotide sequence ID" value="NZ_WSSB01000012.1"/>
</dbReference>
<dbReference type="SUPFAM" id="SSF141868">
    <property type="entry name" value="EAL domain-like"/>
    <property type="match status" value="1"/>
</dbReference>
<dbReference type="Gene3D" id="3.20.20.450">
    <property type="entry name" value="EAL domain"/>
    <property type="match status" value="1"/>
</dbReference>
<dbReference type="PANTHER" id="PTHR33121:SF80">
    <property type="entry name" value="CYCLIC DI-GMP PHOSPHODIESTERASE PDEL"/>
    <property type="match status" value="1"/>
</dbReference>
<evidence type="ECO:0000313" key="3">
    <source>
        <dbReference type="EMBL" id="MXR37847.1"/>
    </source>
</evidence>
<proteinExistence type="predicted"/>
<protein>
    <submittedName>
        <fullName evidence="3">EAL domain-containing protein</fullName>
    </submittedName>
</protein>
<dbReference type="Proteomes" id="UP000467214">
    <property type="component" value="Unassembled WGS sequence"/>
</dbReference>
<organism evidence="3 4">
    <name type="scientific">Craterilacuibacter sinensis</name>
    <dbReference type="NCBI Taxonomy" id="2686017"/>
    <lineage>
        <taxon>Bacteria</taxon>
        <taxon>Pseudomonadati</taxon>
        <taxon>Pseudomonadota</taxon>
        <taxon>Betaproteobacteria</taxon>
        <taxon>Neisseriales</taxon>
        <taxon>Neisseriaceae</taxon>
        <taxon>Craterilacuibacter</taxon>
    </lineage>
</organism>
<reference evidence="3 4" key="1">
    <citation type="submission" date="2019-12" db="EMBL/GenBank/DDBJ databases">
        <title>Neisseriaceae gen. nov. sp. Genome sequencing and assembly.</title>
        <authorList>
            <person name="Liu Z."/>
            <person name="Li A."/>
        </authorList>
    </citation>
    <scope>NUCLEOTIDE SEQUENCE [LARGE SCALE GENOMIC DNA]</scope>
    <source>
        <strain evidence="3 4">B2N2-7</strain>
    </source>
</reference>
<dbReference type="CDD" id="cd01948">
    <property type="entry name" value="EAL"/>
    <property type="match status" value="1"/>
</dbReference>
<dbReference type="SMART" id="SM00052">
    <property type="entry name" value="EAL"/>
    <property type="match status" value="1"/>
</dbReference>
<keyword evidence="4" id="KW-1185">Reference proteome</keyword>
<dbReference type="InterPro" id="IPR001633">
    <property type="entry name" value="EAL_dom"/>
</dbReference>
<dbReference type="GO" id="GO:0071111">
    <property type="term" value="F:cyclic-guanylate-specific phosphodiesterase activity"/>
    <property type="evidence" value="ECO:0007669"/>
    <property type="project" value="InterPro"/>
</dbReference>
<evidence type="ECO:0000256" key="1">
    <source>
        <dbReference type="SAM" id="Phobius"/>
    </source>
</evidence>
<dbReference type="InterPro" id="IPR035919">
    <property type="entry name" value="EAL_sf"/>
</dbReference>
<dbReference type="AlphaFoldDB" id="A0A845BMJ6"/>
<comment type="caution">
    <text evidence="3">The sequence shown here is derived from an EMBL/GenBank/DDBJ whole genome shotgun (WGS) entry which is preliminary data.</text>
</comment>
<dbReference type="InterPro" id="IPR050706">
    <property type="entry name" value="Cyclic-di-GMP_PDE-like"/>
</dbReference>
<keyword evidence="1" id="KW-0812">Transmembrane</keyword>
<feature type="transmembrane region" description="Helical" evidence="1">
    <location>
        <begin position="227"/>
        <end position="247"/>
    </location>
</feature>
<name>A0A845BMJ6_9NEIS</name>
<evidence type="ECO:0000313" key="4">
    <source>
        <dbReference type="Proteomes" id="UP000467214"/>
    </source>
</evidence>
<dbReference type="PROSITE" id="PS50883">
    <property type="entry name" value="EAL"/>
    <property type="match status" value="1"/>
</dbReference>
<gene>
    <name evidence="3" type="ORF">GQF02_12765</name>
</gene>
<dbReference type="Pfam" id="PF00563">
    <property type="entry name" value="EAL"/>
    <property type="match status" value="1"/>
</dbReference>
<keyword evidence="1" id="KW-1133">Transmembrane helix</keyword>
<evidence type="ECO:0000259" key="2">
    <source>
        <dbReference type="PROSITE" id="PS50883"/>
    </source>
</evidence>
<dbReference type="EMBL" id="WSSB01000012">
    <property type="protein sequence ID" value="MXR37847.1"/>
    <property type="molecule type" value="Genomic_DNA"/>
</dbReference>
<keyword evidence="1" id="KW-0472">Membrane</keyword>
<feature type="domain" description="EAL" evidence="2">
    <location>
        <begin position="250"/>
        <end position="444"/>
    </location>
</feature>
<dbReference type="PANTHER" id="PTHR33121">
    <property type="entry name" value="CYCLIC DI-GMP PHOSPHODIESTERASE PDEF"/>
    <property type="match status" value="1"/>
</dbReference>
<sequence>MEGRRHVSNDSHICSNSWNHDHLVCFFRYVEHYIQSEQDNNIEKFEEYIDGLRRTTEKAHLISLGLKERECDLILDELRLMLASTVNVNAIGVSNLASGRMCGTTVGDSILTSEVRKMQDNMYGILQLSDHKNVKSSYIYYRKILGDHMGWALLPASKFTSKIGKNGSIEVLLGSQKIDHKKTIKDTSNYKYYSHQYDVSSKKYPIKISYRFTKMQMKHWFFAECKWYILSLLVLSILLSIAVLLFATRSLPIASQFAIGLKKNEFEPYLQPIVNAMTGEWVGAEVLINWPNAPDAARTPEMFMPMAENFGHMEDITWQVMRKTAQSLKDMNYPDGFFVSFNASRNIISNPLFARECRYFLNYFKENKEKITLCIETTGQHNDNNEIPHPALMDFSRMGVKLTIDNFGAGYNNIESLQMTNLIDKIKIDKIFIDQIDPFKKTSF</sequence>
<accession>A0A845BMJ6</accession>